<dbReference type="Gene3D" id="1.10.8.430">
    <property type="entry name" value="Helical domain of apoptotic protease-activating factors"/>
    <property type="match status" value="1"/>
</dbReference>
<dbReference type="Gene3D" id="1.10.10.10">
    <property type="entry name" value="Winged helix-like DNA-binding domain superfamily/Winged helix DNA-binding domain"/>
    <property type="match status" value="1"/>
</dbReference>
<keyword evidence="2" id="KW-0677">Repeat</keyword>
<evidence type="ECO:0000313" key="5">
    <source>
        <dbReference type="EMBL" id="KAK4262263.1"/>
    </source>
</evidence>
<organism evidence="5 6">
    <name type="scientific">Acacia crassicarpa</name>
    <name type="common">northern wattle</name>
    <dbReference type="NCBI Taxonomy" id="499986"/>
    <lineage>
        <taxon>Eukaryota</taxon>
        <taxon>Viridiplantae</taxon>
        <taxon>Streptophyta</taxon>
        <taxon>Embryophyta</taxon>
        <taxon>Tracheophyta</taxon>
        <taxon>Spermatophyta</taxon>
        <taxon>Magnoliopsida</taxon>
        <taxon>eudicotyledons</taxon>
        <taxon>Gunneridae</taxon>
        <taxon>Pentapetalae</taxon>
        <taxon>rosids</taxon>
        <taxon>fabids</taxon>
        <taxon>Fabales</taxon>
        <taxon>Fabaceae</taxon>
        <taxon>Caesalpinioideae</taxon>
        <taxon>mimosoid clade</taxon>
        <taxon>Acacieae</taxon>
        <taxon>Acacia</taxon>
    </lineage>
</organism>
<dbReference type="PANTHER" id="PTHR36766:SF3">
    <property type="entry name" value="RPW8 DOMAIN-CONTAINING PROTEIN"/>
    <property type="match status" value="1"/>
</dbReference>
<keyword evidence="6" id="KW-1185">Reference proteome</keyword>
<dbReference type="Pfam" id="PF05659">
    <property type="entry name" value="RPW8"/>
    <property type="match status" value="1"/>
</dbReference>
<dbReference type="Proteomes" id="UP001293593">
    <property type="component" value="Unassembled WGS sequence"/>
</dbReference>
<dbReference type="EMBL" id="JAWXYG010000009">
    <property type="protein sequence ID" value="KAK4262263.1"/>
    <property type="molecule type" value="Genomic_DNA"/>
</dbReference>
<dbReference type="InterPro" id="IPR008808">
    <property type="entry name" value="Powdery_mildew-R_dom"/>
</dbReference>
<comment type="caution">
    <text evidence="5">The sequence shown here is derived from an EMBL/GenBank/DDBJ whole genome shotgun (WGS) entry which is preliminary data.</text>
</comment>
<sequence length="875" mass="99759">MAGAVIGEAVLGTLLEEGLKSGLDLVDKVISFPTKREELRDTVQRLTPLIRQMKAHDETLDRPLDQIERVLTEFQESDKLVRKYSNVRWWKSLSLPFYHDRLQERGKKLERAITIDLQVYTARDVKEILSTLSTLKEIMLTSFSGLTGKGTVIEGLYGAPEKPKYTVGLDGALNRTKNELLNGDEPVLVLTGLPGSGKTTMAKELCWDPHVKAKFGGNIFFVIFSKTPNLRNIVQTIFGHCGRPAPEFSSDEDAINRLSVLLRQFGGKPLLLVLDDVWQGSETLVEKFKFQISGYKVLVTSRVTFPRFVTSCQLEPLGHDDAIRLFHHFSLLDDSSSYKPNKKLVHEVVRGCKGSPLAIEVIGGLLCKQPFEVWQKMKELLLSKSIFDSNTDLLLRLQTSLEVMGDKFPIKKECFMECFMDLGLFPEDKMIPVDTLIDMWAEQYNLDEGGIEAMATIHELTNRNLAKTVIRRKVARDTDKYYSNHFVMLHDLLRELAIHQSSLESFTERRRLIIDLGENNHPEWWPEQKQQGVIARISSLLSGWWPEQKQQGVIARISSLLSGWWPEQKQQGVITRIPSLFFGWWMEQKQQQVIAHSLSIYADDTSTAEWCNIEPDEAKVLILNLQSSSYTIPNFVKKMRKLKVLVVTNYGFHISKLNRFELLGSLSDLKRIRLEKISVPCLCRLMNLQKLSLHMCTTRPAFESSPFDISDALPNLVELNIDYCKDLVKLPVEICKIKPLKKLSITNCHKFSELPKEIGNLENLEMLRLSSCSDLEEIPDSIKSLQKLSHLDISDCISLKELPEGFGYLCNLEKLYMKGCSRCELPLSVMNLQRLMVVVCDEETAASWEPFQPELPNLTIEQLKADINLDWLQGV</sequence>
<dbReference type="GO" id="GO:0043531">
    <property type="term" value="F:ADP binding"/>
    <property type="evidence" value="ECO:0007669"/>
    <property type="project" value="InterPro"/>
</dbReference>
<dbReference type="Pfam" id="PF00931">
    <property type="entry name" value="NB-ARC"/>
    <property type="match status" value="1"/>
</dbReference>
<dbReference type="AlphaFoldDB" id="A0AAE1J3K4"/>
<dbReference type="Gene3D" id="3.40.50.300">
    <property type="entry name" value="P-loop containing nucleotide triphosphate hydrolases"/>
    <property type="match status" value="1"/>
</dbReference>
<proteinExistence type="inferred from homology"/>
<protein>
    <recommendedName>
        <fullName evidence="4">RPW8 domain-containing protein</fullName>
    </recommendedName>
</protein>
<dbReference type="Gene3D" id="3.80.10.10">
    <property type="entry name" value="Ribonuclease Inhibitor"/>
    <property type="match status" value="1"/>
</dbReference>
<feature type="domain" description="RPW8" evidence="4">
    <location>
        <begin position="1"/>
        <end position="151"/>
    </location>
</feature>
<dbReference type="PANTHER" id="PTHR36766">
    <property type="entry name" value="PLANT BROAD-SPECTRUM MILDEW RESISTANCE PROTEIN RPW8"/>
    <property type="match status" value="1"/>
</dbReference>
<dbReference type="PROSITE" id="PS51153">
    <property type="entry name" value="RPW8"/>
    <property type="match status" value="1"/>
</dbReference>
<dbReference type="InterPro" id="IPR042197">
    <property type="entry name" value="Apaf_helical"/>
</dbReference>
<evidence type="ECO:0000256" key="3">
    <source>
        <dbReference type="ARBA" id="ARBA00022821"/>
    </source>
</evidence>
<keyword evidence="3" id="KW-0611">Plant defense</keyword>
<gene>
    <name evidence="5" type="ORF">QN277_027845</name>
</gene>
<dbReference type="GO" id="GO:0006952">
    <property type="term" value="P:defense response"/>
    <property type="evidence" value="ECO:0007669"/>
    <property type="project" value="UniProtKB-KW"/>
</dbReference>
<dbReference type="InterPro" id="IPR032675">
    <property type="entry name" value="LRR_dom_sf"/>
</dbReference>
<dbReference type="SUPFAM" id="SSF52540">
    <property type="entry name" value="P-loop containing nucleoside triphosphate hydrolases"/>
    <property type="match status" value="1"/>
</dbReference>
<evidence type="ECO:0000259" key="4">
    <source>
        <dbReference type="PROSITE" id="PS51153"/>
    </source>
</evidence>
<evidence type="ECO:0000256" key="1">
    <source>
        <dbReference type="ARBA" id="ARBA00008894"/>
    </source>
</evidence>
<comment type="similarity">
    <text evidence="1">Belongs to the disease resistance NB-LRR family.</text>
</comment>
<evidence type="ECO:0000256" key="2">
    <source>
        <dbReference type="ARBA" id="ARBA00022737"/>
    </source>
</evidence>
<reference evidence="5" key="1">
    <citation type="submission" date="2023-10" db="EMBL/GenBank/DDBJ databases">
        <title>Chromosome-level genome of the transformable northern wattle, Acacia crassicarpa.</title>
        <authorList>
            <person name="Massaro I."/>
            <person name="Sinha N.R."/>
            <person name="Poethig S."/>
            <person name="Leichty A.R."/>
        </authorList>
    </citation>
    <scope>NUCLEOTIDE SEQUENCE</scope>
    <source>
        <strain evidence="5">Acra3RX</strain>
        <tissue evidence="5">Leaf</tissue>
    </source>
</reference>
<dbReference type="InterPro" id="IPR036388">
    <property type="entry name" value="WH-like_DNA-bd_sf"/>
</dbReference>
<dbReference type="InterPro" id="IPR002182">
    <property type="entry name" value="NB-ARC"/>
</dbReference>
<name>A0AAE1J3K4_9FABA</name>
<dbReference type="InterPro" id="IPR027417">
    <property type="entry name" value="P-loop_NTPase"/>
</dbReference>
<evidence type="ECO:0000313" key="6">
    <source>
        <dbReference type="Proteomes" id="UP001293593"/>
    </source>
</evidence>
<accession>A0AAE1J3K4</accession>
<dbReference type="SUPFAM" id="SSF52047">
    <property type="entry name" value="RNI-like"/>
    <property type="match status" value="1"/>
</dbReference>
<dbReference type="PRINTS" id="PR00364">
    <property type="entry name" value="DISEASERSIST"/>
</dbReference>